<keyword evidence="2" id="KW-1185">Reference proteome</keyword>
<organism evidence="1 2">
    <name type="scientific">Naganishia onofrii</name>
    <dbReference type="NCBI Taxonomy" id="1851511"/>
    <lineage>
        <taxon>Eukaryota</taxon>
        <taxon>Fungi</taxon>
        <taxon>Dikarya</taxon>
        <taxon>Basidiomycota</taxon>
        <taxon>Agaricomycotina</taxon>
        <taxon>Tremellomycetes</taxon>
        <taxon>Filobasidiales</taxon>
        <taxon>Filobasidiaceae</taxon>
        <taxon>Naganishia</taxon>
    </lineage>
</organism>
<dbReference type="EMBL" id="JASBWV010000031">
    <property type="protein sequence ID" value="KAJ9117713.1"/>
    <property type="molecule type" value="Genomic_DNA"/>
</dbReference>
<evidence type="ECO:0000313" key="2">
    <source>
        <dbReference type="Proteomes" id="UP001234202"/>
    </source>
</evidence>
<name>A0ACC2X122_9TREE</name>
<comment type="caution">
    <text evidence="1">The sequence shown here is derived from an EMBL/GenBank/DDBJ whole genome shotgun (WGS) entry which is preliminary data.</text>
</comment>
<proteinExistence type="predicted"/>
<accession>A0ACC2X122</accession>
<protein>
    <submittedName>
        <fullName evidence="1">Uncharacterized protein</fullName>
    </submittedName>
</protein>
<sequence>MIHHPQLPQPQLRVPAPIPETEKQPQHQDQQNQHQKPKHKSSSSSKARWTTNFTGFWNTSSSLSPSPSPSPSTPLVATIAEPLTTDEPTNGNSTTSAAAAAPTAAETETKPQMQTVTRSALSPDANNSETLPPTPPPPLLTPLLTPPSPPPAPSSSCSRSHSQSRSQSRSSGSVLLQPPNTLTSSSPSSITKPLTPTPTPTNTNTRTRTRLRTFEPATTKTRPLVGSYTTSAHAYAHGVGVGVGVGLGACRGVRSSALSEQHKEDEQDEEVQEEAEEEYQKDDEEEEEKEMPKEEKEEPEEEDHIGTRVAESGIRNTLNRDDHHQHHRQQQSRRDTGKGKTDVGFTHGNQFPAANADGQRVGFVQKMEEEAAQHEIMTPPLTASSDSTSLSTSAAAAARTSSSSPSASRTSSTATLSSIPSRPSPPSVSKSRDVSQQQSGSGGEARKSLLRTLSALPPSLSPPAPPAPPPSNGIAGPETIHSSSPFRTPLPPPSPHGVQDRDRLSTVYGKDLSSSSLSVLRGTAASAAAGTRTGRSSSIVSSVFSAASTSKDASSGGGRRRSRTSTIGSAVGAGSTGTGPDGGGGEDDEDQGMMAVQMKAMTNPAERPPPMLLRRGTGVGALGSSANTYSNGHGHGHGHGPGSGSGNGDTGKGKQQQAHQHHLPSRFEAESKQVDLEPYIDRYGFVYHLKYVQMLLDLQQGLADPDPSAEEEEAQEVIVPPHTTTTTVSGLVSPEPGKVTVGRHRSASTATFTPSPSRPTLSSADEMVTVPPPSTSTPSTDATGGSINIRKARLDQLAAQYRRPLVSLLGQLAEMHDKQEHERMKKWHAFLKYRRQRLPRLTTGGAHEGQGWNEDIIGVANLGDGKIGRDLMKRFLTLVHTVGIPIALRASVWAECSGAKEDFTPGEYQEILAVHRGDSQHPTLVEIEKDVRRTFPTNVFFGGDGVGCDKLRRCLTAYSWRDPQIGYCQGMNLIAATLLLTYDDEEQAYWTFVSIIKNMLPEDWFTPSLQGSMIEQAVITDLVATLLPDVAEHFQEMGIEVSAITFGWILSIFANCLPIETVLRVWDCFMVEGRDVIPCTVIAILKLGEQGILACDNVGELFEYLNTITERLWTADRLVSEQFKASITSADLDRRRKEHLRKVTVAADGGVDGNGQ</sequence>
<dbReference type="Proteomes" id="UP001234202">
    <property type="component" value="Unassembled WGS sequence"/>
</dbReference>
<gene>
    <name evidence="1" type="ORF">QFC24_006427</name>
</gene>
<evidence type="ECO:0000313" key="1">
    <source>
        <dbReference type="EMBL" id="KAJ9117713.1"/>
    </source>
</evidence>
<reference evidence="1" key="1">
    <citation type="submission" date="2023-04" db="EMBL/GenBank/DDBJ databases">
        <title>Draft Genome sequencing of Naganishia species isolated from polar environments using Oxford Nanopore Technology.</title>
        <authorList>
            <person name="Leo P."/>
            <person name="Venkateswaran K."/>
        </authorList>
    </citation>
    <scope>NUCLEOTIDE SEQUENCE</scope>
    <source>
        <strain evidence="1">DBVPG 5303</strain>
    </source>
</reference>